<accession>A0A3D9STC3</accession>
<evidence type="ECO:0000313" key="2">
    <source>
        <dbReference type="EMBL" id="REE97730.1"/>
    </source>
</evidence>
<dbReference type="PANTHER" id="PTHR42951">
    <property type="entry name" value="METALLO-BETA-LACTAMASE DOMAIN-CONTAINING"/>
    <property type="match status" value="1"/>
</dbReference>
<comment type="caution">
    <text evidence="2">The sequence shown here is derived from an EMBL/GenBank/DDBJ whole genome shotgun (WGS) entry which is preliminary data.</text>
</comment>
<dbReference type="Gene3D" id="3.60.15.10">
    <property type="entry name" value="Ribonuclease Z/Hydroxyacylglutathione hydrolase-like"/>
    <property type="match status" value="1"/>
</dbReference>
<dbReference type="EMBL" id="QTTT01000001">
    <property type="protein sequence ID" value="REE97730.1"/>
    <property type="molecule type" value="Genomic_DNA"/>
</dbReference>
<dbReference type="Proteomes" id="UP000256661">
    <property type="component" value="Unassembled WGS sequence"/>
</dbReference>
<dbReference type="InterPro" id="IPR036866">
    <property type="entry name" value="RibonucZ/Hydroxyglut_hydro"/>
</dbReference>
<protein>
    <submittedName>
        <fullName evidence="2">Cyclase</fullName>
    </submittedName>
</protein>
<evidence type="ECO:0000313" key="3">
    <source>
        <dbReference type="Proteomes" id="UP000256661"/>
    </source>
</evidence>
<keyword evidence="3" id="KW-1185">Reference proteome</keyword>
<dbReference type="AlphaFoldDB" id="A0A3D9STC3"/>
<dbReference type="InterPro" id="IPR001279">
    <property type="entry name" value="Metallo-B-lactamas"/>
</dbReference>
<dbReference type="RefSeq" id="WP_116023180.1">
    <property type="nucleotide sequence ID" value="NZ_QTTT01000001.1"/>
</dbReference>
<dbReference type="OrthoDB" id="2273115at2"/>
<proteinExistence type="predicted"/>
<organism evidence="2 3">
    <name type="scientific">Thermomonospora umbrina</name>
    <dbReference type="NCBI Taxonomy" id="111806"/>
    <lineage>
        <taxon>Bacteria</taxon>
        <taxon>Bacillati</taxon>
        <taxon>Actinomycetota</taxon>
        <taxon>Actinomycetes</taxon>
        <taxon>Streptosporangiales</taxon>
        <taxon>Thermomonosporaceae</taxon>
        <taxon>Thermomonospora</taxon>
    </lineage>
</organism>
<dbReference type="CDD" id="cd16282">
    <property type="entry name" value="metallo-hydrolase-like_MBL-fold"/>
    <property type="match status" value="1"/>
</dbReference>
<dbReference type="InterPro" id="IPR050855">
    <property type="entry name" value="NDM-1-like"/>
</dbReference>
<name>A0A3D9STC3_9ACTN</name>
<evidence type="ECO:0000259" key="1">
    <source>
        <dbReference type="SMART" id="SM00849"/>
    </source>
</evidence>
<feature type="domain" description="Metallo-beta-lactamase" evidence="1">
    <location>
        <begin position="37"/>
        <end position="222"/>
    </location>
</feature>
<sequence length="318" mass="34229">MTTSASRDTDAAPEKAALHEVADGVFAWVQPPGTWWVSNAGAVTGPGGTLVVDTCATEARTRRFLAALREATGDAPLRYAVSTHLHGDHTYGNSLLPDTTVLIAHEETRRGIVDDFIIDGCPPLWEPVPDWGAVTRRPPDVTMTSELAVILGDRRVELCHPGFAAHSAGDVIAWLPEERVLFSGDLIFHGLTPMLAMGSVVGALRTLDWISAYEPDRLVPGHGPLCAAAELPDVLAAHERYYRFVLTTADEGLSDGVSPLEAAQRVDLGEFAAWADAERLAFNVHRVYADKTRRPYDLVQAALDAVALNGGRPLPTSV</sequence>
<dbReference type="SMART" id="SM00849">
    <property type="entry name" value="Lactamase_B"/>
    <property type="match status" value="1"/>
</dbReference>
<dbReference type="SUPFAM" id="SSF56281">
    <property type="entry name" value="Metallo-hydrolase/oxidoreductase"/>
    <property type="match status" value="1"/>
</dbReference>
<reference evidence="2 3" key="1">
    <citation type="submission" date="2018-08" db="EMBL/GenBank/DDBJ databases">
        <title>Sequencing the genomes of 1000 actinobacteria strains.</title>
        <authorList>
            <person name="Klenk H.-P."/>
        </authorList>
    </citation>
    <scope>NUCLEOTIDE SEQUENCE [LARGE SCALE GENOMIC DNA]</scope>
    <source>
        <strain evidence="2 3">DSM 43927</strain>
    </source>
</reference>
<gene>
    <name evidence="2" type="ORF">DFJ69_3205</name>
</gene>
<dbReference type="Pfam" id="PF00753">
    <property type="entry name" value="Lactamase_B"/>
    <property type="match status" value="1"/>
</dbReference>
<dbReference type="PANTHER" id="PTHR42951:SF4">
    <property type="entry name" value="ACYL-COENZYME A THIOESTERASE MBLAC2"/>
    <property type="match status" value="1"/>
</dbReference>